<sequence>MNSISEHIRILLSGEVFFLLLTLGSFLLGVFLYKRTKIPLLQPLLVSMIIIIPFLKITGIEYQVFYEKTRLLSFMLGPSVVALGYVLYEQIEHIRGNVISILTSVFVGSLVGILSVVLIAKLFGADRLLTASLAPKSVTTPIAMNLAENTGGVPSLAAVFVVICGLFGGIVGPLILRRVGVKSSIAKGLALGSASHALGTVKAMEMGALEGAISGLAIGIMGVMTALLIPFLERFF</sequence>
<dbReference type="PANTHER" id="PTHR30249:SF0">
    <property type="entry name" value="PLASTIDAL GLYCOLATE_GLYCERATE TRANSLOCATOR 1, CHLOROPLASTIC"/>
    <property type="match status" value="1"/>
</dbReference>
<evidence type="ECO:0000313" key="6">
    <source>
        <dbReference type="EMBL" id="MPM10337.1"/>
    </source>
</evidence>
<feature type="transmembrane region" description="Helical" evidence="5">
    <location>
        <begin position="71"/>
        <end position="88"/>
    </location>
</feature>
<reference evidence="6" key="1">
    <citation type="submission" date="2019-08" db="EMBL/GenBank/DDBJ databases">
        <authorList>
            <person name="Kucharzyk K."/>
            <person name="Murdoch R.W."/>
            <person name="Higgins S."/>
            <person name="Loffler F."/>
        </authorList>
    </citation>
    <scope>NUCLEOTIDE SEQUENCE</scope>
</reference>
<evidence type="ECO:0000256" key="5">
    <source>
        <dbReference type="SAM" id="Phobius"/>
    </source>
</evidence>
<feature type="transmembrane region" description="Helical" evidence="5">
    <location>
        <begin position="12"/>
        <end position="33"/>
    </location>
</feature>
<keyword evidence="2 5" id="KW-0812">Transmembrane</keyword>
<keyword evidence="3 5" id="KW-1133">Transmembrane helix</keyword>
<feature type="transmembrane region" description="Helical" evidence="5">
    <location>
        <begin position="212"/>
        <end position="232"/>
    </location>
</feature>
<feature type="transmembrane region" description="Helical" evidence="5">
    <location>
        <begin position="100"/>
        <end position="123"/>
    </location>
</feature>
<organism evidence="6">
    <name type="scientific">bioreactor metagenome</name>
    <dbReference type="NCBI Taxonomy" id="1076179"/>
    <lineage>
        <taxon>unclassified sequences</taxon>
        <taxon>metagenomes</taxon>
        <taxon>ecological metagenomes</taxon>
    </lineage>
</organism>
<gene>
    <name evidence="6" type="primary">yohK_10</name>
    <name evidence="6" type="ORF">SDC9_56668</name>
</gene>
<evidence type="ECO:0000256" key="2">
    <source>
        <dbReference type="ARBA" id="ARBA00022692"/>
    </source>
</evidence>
<dbReference type="Pfam" id="PF04172">
    <property type="entry name" value="LrgB"/>
    <property type="match status" value="1"/>
</dbReference>
<dbReference type="GO" id="GO:0016020">
    <property type="term" value="C:membrane"/>
    <property type="evidence" value="ECO:0007669"/>
    <property type="project" value="UniProtKB-SubCell"/>
</dbReference>
<comment type="caution">
    <text evidence="6">The sequence shown here is derived from an EMBL/GenBank/DDBJ whole genome shotgun (WGS) entry which is preliminary data.</text>
</comment>
<comment type="subcellular location">
    <subcellularLocation>
        <location evidence="1">Membrane</location>
        <topology evidence="1">Multi-pass membrane protein</topology>
    </subcellularLocation>
</comment>
<feature type="transmembrane region" description="Helical" evidence="5">
    <location>
        <begin position="45"/>
        <end position="65"/>
    </location>
</feature>
<feature type="transmembrane region" description="Helical" evidence="5">
    <location>
        <begin position="156"/>
        <end position="176"/>
    </location>
</feature>
<evidence type="ECO:0000256" key="1">
    <source>
        <dbReference type="ARBA" id="ARBA00004141"/>
    </source>
</evidence>
<keyword evidence="4 5" id="KW-0472">Membrane</keyword>
<dbReference type="PANTHER" id="PTHR30249">
    <property type="entry name" value="PUTATIVE SEROTONIN TRANSPORTER"/>
    <property type="match status" value="1"/>
</dbReference>
<name>A0A644X301_9ZZZZ</name>
<dbReference type="AlphaFoldDB" id="A0A644X301"/>
<accession>A0A644X301</accession>
<dbReference type="InterPro" id="IPR007300">
    <property type="entry name" value="CidB/LrgB"/>
</dbReference>
<evidence type="ECO:0000256" key="3">
    <source>
        <dbReference type="ARBA" id="ARBA00022989"/>
    </source>
</evidence>
<evidence type="ECO:0000256" key="4">
    <source>
        <dbReference type="ARBA" id="ARBA00023136"/>
    </source>
</evidence>
<dbReference type="EMBL" id="VSSQ01001680">
    <property type="protein sequence ID" value="MPM10337.1"/>
    <property type="molecule type" value="Genomic_DNA"/>
</dbReference>
<proteinExistence type="predicted"/>
<protein>
    <submittedName>
        <fullName evidence="6">Inner membrane protein YohK</fullName>
    </submittedName>
</protein>